<name>A0A5J4VUK4_9EUKA</name>
<dbReference type="Gene3D" id="3.90.70.80">
    <property type="match status" value="1"/>
</dbReference>
<comment type="caution">
    <text evidence="1">The sequence shown here is derived from an EMBL/GenBank/DDBJ whole genome shotgun (WGS) entry which is preliminary data.</text>
</comment>
<proteinExistence type="predicted"/>
<sequence>MIIFLLERAEMVPFVIDLNDLAEDRVLKLTEGDWRGSESLLAVSTHFKCTIAVHDVYGQITWIGKKQKLEALHVGFINENHYMSMKLKVKNQTEQI</sequence>
<dbReference type="AlphaFoldDB" id="A0A5J4VUK4"/>
<dbReference type="Proteomes" id="UP000324800">
    <property type="component" value="Unassembled WGS sequence"/>
</dbReference>
<evidence type="ECO:0008006" key="3">
    <source>
        <dbReference type="Google" id="ProtNLM"/>
    </source>
</evidence>
<gene>
    <name evidence="1" type="ORF">EZS28_018186</name>
</gene>
<reference evidence="1 2" key="1">
    <citation type="submission" date="2019-03" db="EMBL/GenBank/DDBJ databases">
        <title>Single cell metagenomics reveals metabolic interactions within the superorganism composed of flagellate Streblomastix strix and complex community of Bacteroidetes bacteria on its surface.</title>
        <authorList>
            <person name="Treitli S.C."/>
            <person name="Kolisko M."/>
            <person name="Husnik F."/>
            <person name="Keeling P."/>
            <person name="Hampl V."/>
        </authorList>
    </citation>
    <scope>NUCLEOTIDE SEQUENCE [LARGE SCALE GENOMIC DNA]</scope>
    <source>
        <strain evidence="1">ST1C</strain>
    </source>
</reference>
<evidence type="ECO:0000313" key="1">
    <source>
        <dbReference type="EMBL" id="KAA6386288.1"/>
    </source>
</evidence>
<evidence type="ECO:0000313" key="2">
    <source>
        <dbReference type="Proteomes" id="UP000324800"/>
    </source>
</evidence>
<protein>
    <recommendedName>
        <fullName evidence="3">OTU domain-containing protein</fullName>
    </recommendedName>
</protein>
<organism evidence="1 2">
    <name type="scientific">Streblomastix strix</name>
    <dbReference type="NCBI Taxonomy" id="222440"/>
    <lineage>
        <taxon>Eukaryota</taxon>
        <taxon>Metamonada</taxon>
        <taxon>Preaxostyla</taxon>
        <taxon>Oxymonadida</taxon>
        <taxon>Streblomastigidae</taxon>
        <taxon>Streblomastix</taxon>
    </lineage>
</organism>
<accession>A0A5J4VUK4</accession>
<dbReference type="EMBL" id="SNRW01004871">
    <property type="protein sequence ID" value="KAA6386288.1"/>
    <property type="molecule type" value="Genomic_DNA"/>
</dbReference>